<proteinExistence type="predicted"/>
<comment type="caution">
    <text evidence="4">The sequence shown here is derived from an EMBL/GenBank/DDBJ whole genome shotgun (WGS) entry which is preliminary data.</text>
</comment>
<feature type="domain" description="GFO/IDH/MocA-like oxidoreductase" evidence="3">
    <location>
        <begin position="131"/>
        <end position="255"/>
    </location>
</feature>
<dbReference type="Pfam" id="PF22725">
    <property type="entry name" value="GFO_IDH_MocA_C3"/>
    <property type="match status" value="1"/>
</dbReference>
<dbReference type="Proteomes" id="UP000824007">
    <property type="component" value="Unassembled WGS sequence"/>
</dbReference>
<dbReference type="Pfam" id="PF01408">
    <property type="entry name" value="GFO_IDH_MocA"/>
    <property type="match status" value="1"/>
</dbReference>
<dbReference type="GO" id="GO:0000166">
    <property type="term" value="F:nucleotide binding"/>
    <property type="evidence" value="ECO:0007669"/>
    <property type="project" value="InterPro"/>
</dbReference>
<feature type="region of interest" description="Disordered" evidence="1">
    <location>
        <begin position="341"/>
        <end position="364"/>
    </location>
</feature>
<gene>
    <name evidence="4" type="ORF">H9831_07925</name>
</gene>
<evidence type="ECO:0000256" key="1">
    <source>
        <dbReference type="SAM" id="MobiDB-lite"/>
    </source>
</evidence>
<dbReference type="InterPro" id="IPR000683">
    <property type="entry name" value="Gfo/Idh/MocA-like_OxRdtase_N"/>
</dbReference>
<dbReference type="PANTHER" id="PTHR43249:SF1">
    <property type="entry name" value="D-GLUCOSIDE 3-DEHYDROGENASE"/>
    <property type="match status" value="1"/>
</dbReference>
<dbReference type="PANTHER" id="PTHR43249">
    <property type="entry name" value="UDP-N-ACETYL-2-AMINO-2-DEOXY-D-GLUCURONATE OXIDASE"/>
    <property type="match status" value="1"/>
</dbReference>
<protein>
    <submittedName>
        <fullName evidence="4">Gfo/Idh/MocA family oxidoreductase</fullName>
    </submittedName>
</protein>
<dbReference type="SUPFAM" id="SSF55347">
    <property type="entry name" value="Glyceraldehyde-3-phosphate dehydrogenase-like, C-terminal domain"/>
    <property type="match status" value="1"/>
</dbReference>
<reference evidence="4" key="2">
    <citation type="submission" date="2021-04" db="EMBL/GenBank/DDBJ databases">
        <authorList>
            <person name="Gilroy R."/>
        </authorList>
    </citation>
    <scope>NUCLEOTIDE SEQUENCE</scope>
    <source>
        <strain evidence="4">ChiSxjej3B15-24422</strain>
    </source>
</reference>
<sequence>MKKCRAAVIGCGNISVMHLDSITHLEGMELAAVCDVKRERAEAAAEKYHTKAYTDYTELLEKEKPDAVHLCLPHYLHIPAAREALKRGVHVLSEKPMSIRYEDAAETVQLAKSCGLQYGVIFQCRYNTPSQLVKKRITDGRLGRVKCARSTLTWYRPEDYYAGSDWKGTWDKEGGGVIIDQAIHSLDLANWFIDSTPVSVQASLHNRGHRSMAVEDTGEGLVRYENGSTLFFYAMNNYLVDEPIEIRLVCENGTARLSYDEAVIRYEDGTVETVKNQPQRIVSYTGGKPYWGSQHAVQIDQFYRAVRGEEALEISAEEALKIQKIICEIYRNPVERTCAEQLSGERADGERTDGERGQGDAGCV</sequence>
<feature type="domain" description="Gfo/Idh/MocA-like oxidoreductase N-terminal" evidence="2">
    <location>
        <begin position="5"/>
        <end position="121"/>
    </location>
</feature>
<evidence type="ECO:0000313" key="5">
    <source>
        <dbReference type="Proteomes" id="UP000824007"/>
    </source>
</evidence>
<dbReference type="EMBL" id="DXDD01000099">
    <property type="protein sequence ID" value="HIY60588.1"/>
    <property type="molecule type" value="Genomic_DNA"/>
</dbReference>
<feature type="compositionally biased region" description="Basic and acidic residues" evidence="1">
    <location>
        <begin position="341"/>
        <end position="358"/>
    </location>
</feature>
<evidence type="ECO:0000259" key="2">
    <source>
        <dbReference type="Pfam" id="PF01408"/>
    </source>
</evidence>
<dbReference type="InterPro" id="IPR055170">
    <property type="entry name" value="GFO_IDH_MocA-like_dom"/>
</dbReference>
<dbReference type="InterPro" id="IPR052515">
    <property type="entry name" value="Gfo/Idh/MocA_Oxidoreductase"/>
</dbReference>
<dbReference type="InterPro" id="IPR036291">
    <property type="entry name" value="NAD(P)-bd_dom_sf"/>
</dbReference>
<dbReference type="SUPFAM" id="SSF51735">
    <property type="entry name" value="NAD(P)-binding Rossmann-fold domains"/>
    <property type="match status" value="1"/>
</dbReference>
<dbReference type="Gene3D" id="3.40.50.720">
    <property type="entry name" value="NAD(P)-binding Rossmann-like Domain"/>
    <property type="match status" value="1"/>
</dbReference>
<organism evidence="4 5">
    <name type="scientific">Candidatus Eisenbergiella pullistercoris</name>
    <dbReference type="NCBI Taxonomy" id="2838555"/>
    <lineage>
        <taxon>Bacteria</taxon>
        <taxon>Bacillati</taxon>
        <taxon>Bacillota</taxon>
        <taxon>Clostridia</taxon>
        <taxon>Lachnospirales</taxon>
        <taxon>Lachnospiraceae</taxon>
        <taxon>Eisenbergiella</taxon>
    </lineage>
</organism>
<dbReference type="Gene3D" id="3.30.360.10">
    <property type="entry name" value="Dihydrodipicolinate Reductase, domain 2"/>
    <property type="match status" value="1"/>
</dbReference>
<dbReference type="AlphaFoldDB" id="A0A9D1YQI7"/>
<evidence type="ECO:0000259" key="3">
    <source>
        <dbReference type="Pfam" id="PF22725"/>
    </source>
</evidence>
<reference evidence="4" key="1">
    <citation type="journal article" date="2021" name="PeerJ">
        <title>Extensive microbial diversity within the chicken gut microbiome revealed by metagenomics and culture.</title>
        <authorList>
            <person name="Gilroy R."/>
            <person name="Ravi A."/>
            <person name="Getino M."/>
            <person name="Pursley I."/>
            <person name="Horton D.L."/>
            <person name="Alikhan N.F."/>
            <person name="Baker D."/>
            <person name="Gharbi K."/>
            <person name="Hall N."/>
            <person name="Watson M."/>
            <person name="Adriaenssens E.M."/>
            <person name="Foster-Nyarko E."/>
            <person name="Jarju S."/>
            <person name="Secka A."/>
            <person name="Antonio M."/>
            <person name="Oren A."/>
            <person name="Chaudhuri R.R."/>
            <person name="La Ragione R."/>
            <person name="Hildebrand F."/>
            <person name="Pallen M.J."/>
        </authorList>
    </citation>
    <scope>NUCLEOTIDE SEQUENCE</scope>
    <source>
        <strain evidence="4">ChiSxjej3B15-24422</strain>
    </source>
</reference>
<evidence type="ECO:0000313" key="4">
    <source>
        <dbReference type="EMBL" id="HIY60588.1"/>
    </source>
</evidence>
<accession>A0A9D1YQI7</accession>
<name>A0A9D1YQI7_9FIRM</name>